<evidence type="ECO:0000256" key="3">
    <source>
        <dbReference type="PROSITE-ProRule" id="PRU00047"/>
    </source>
</evidence>
<dbReference type="PANTHER" id="PTHR22835">
    <property type="entry name" value="ZINC FINGER FYVE DOMAIN CONTAINING PROTEIN"/>
    <property type="match status" value="1"/>
</dbReference>
<protein>
    <recommendedName>
        <fullName evidence="5">CCHC-type domain-containing protein</fullName>
    </recommendedName>
</protein>
<keyword evidence="2" id="KW-0325">Glycoprotein</keyword>
<feature type="region of interest" description="Disordered" evidence="4">
    <location>
        <begin position="464"/>
        <end position="506"/>
    </location>
</feature>
<dbReference type="AlphaFoldDB" id="A0AA38CQD9"/>
<dbReference type="EMBL" id="JAHRHJ020000009">
    <property type="protein sequence ID" value="KAH9301279.1"/>
    <property type="molecule type" value="Genomic_DNA"/>
</dbReference>
<evidence type="ECO:0000256" key="4">
    <source>
        <dbReference type="SAM" id="MobiDB-lite"/>
    </source>
</evidence>
<evidence type="ECO:0000313" key="7">
    <source>
        <dbReference type="Proteomes" id="UP000824469"/>
    </source>
</evidence>
<keyword evidence="3" id="KW-0479">Metal-binding</keyword>
<keyword evidence="3" id="KW-0863">Zinc-finger</keyword>
<evidence type="ECO:0000256" key="1">
    <source>
        <dbReference type="ARBA" id="ARBA00008668"/>
    </source>
</evidence>
<dbReference type="InterPro" id="IPR054722">
    <property type="entry name" value="PolX-like_BBD"/>
</dbReference>
<dbReference type="InterPro" id="IPR001087">
    <property type="entry name" value="GDSL"/>
</dbReference>
<keyword evidence="7" id="KW-1185">Reference proteome</keyword>
<feature type="domain" description="CCHC-type" evidence="5">
    <location>
        <begin position="506"/>
        <end position="520"/>
    </location>
</feature>
<dbReference type="GO" id="GO:0008270">
    <property type="term" value="F:zinc ion binding"/>
    <property type="evidence" value="ECO:0007669"/>
    <property type="project" value="UniProtKB-KW"/>
</dbReference>
<evidence type="ECO:0000313" key="6">
    <source>
        <dbReference type="EMBL" id="KAH9301279.1"/>
    </source>
</evidence>
<comment type="caution">
    <text evidence="6">The sequence shown here is derived from an EMBL/GenBank/DDBJ whole genome shotgun (WGS) entry which is preliminary data.</text>
</comment>
<dbReference type="PROSITE" id="PS50158">
    <property type="entry name" value="ZF_CCHC"/>
    <property type="match status" value="1"/>
</dbReference>
<sequence>MKGIMVYWKKKKAVPQVLTMAGLTILMVSMVKSEREKALAEGCRPPPLFVLGASMLDVGENEAAMPGREASEFPPYGLHYFGHPAARFSNGRLLIDFISQGLGYGLVDPYLRSVGSNFKHGVNFASSGATIRNSTASADGSNSGGLFSLSVQIDQFRFFKAASLAFNNAEGFGKTRLTIEEFVEGVYIIEIGHNDYLQHAVRNPDYNSDTFVAETILLMKEALLRLYNEGARKLVVLNMLPLGCMPGVLGFFKPPKEFQDEYGCSISFNNLTSLHNKHLNILLKDLHQQLPNANWILFDIHGVIWNAIRHPALYVIVMCLVLLLHQMVKVSSAKFEVEKFNGKKNFELWKLKARDVLVQQGLHKALDGKAKKHVGMDDDDWEELDTKALSAIWLCLADEVLFNIAGEKTVAGLWTKLKSLYMTKSVTNRILPEEAVVYIADERSTSDDLDYDSVVGAFLAKEMRRKSTRDNSTPEAMFARGISKERGQNSRGTSRSKSQGGKSKARCWHCGKAGHLKKDCGKRKESEKKEDVTKEANQVETSEGMTDEVLSVCNVSSYHHEWLLDSGATHHMCPHRGWFSSYQPLDGSSVLLGNNVSCKT</sequence>
<dbReference type="Pfam" id="PF14223">
    <property type="entry name" value="Retrotran_gag_2"/>
    <property type="match status" value="1"/>
</dbReference>
<reference evidence="6 7" key="1">
    <citation type="journal article" date="2021" name="Nat. Plants">
        <title>The Taxus genome provides insights into paclitaxel biosynthesis.</title>
        <authorList>
            <person name="Xiong X."/>
            <person name="Gou J."/>
            <person name="Liao Q."/>
            <person name="Li Y."/>
            <person name="Zhou Q."/>
            <person name="Bi G."/>
            <person name="Li C."/>
            <person name="Du R."/>
            <person name="Wang X."/>
            <person name="Sun T."/>
            <person name="Guo L."/>
            <person name="Liang H."/>
            <person name="Lu P."/>
            <person name="Wu Y."/>
            <person name="Zhang Z."/>
            <person name="Ro D.K."/>
            <person name="Shang Y."/>
            <person name="Huang S."/>
            <person name="Yan J."/>
        </authorList>
    </citation>
    <scope>NUCLEOTIDE SEQUENCE [LARGE SCALE GENOMIC DNA]</scope>
    <source>
        <strain evidence="6">Ta-2019</strain>
    </source>
</reference>
<dbReference type="Gene3D" id="3.40.50.1110">
    <property type="entry name" value="SGNH hydrolase"/>
    <property type="match status" value="1"/>
</dbReference>
<dbReference type="SUPFAM" id="SSF57756">
    <property type="entry name" value="Retrovirus zinc finger-like domains"/>
    <property type="match status" value="1"/>
</dbReference>
<dbReference type="Proteomes" id="UP000824469">
    <property type="component" value="Unassembled WGS sequence"/>
</dbReference>
<dbReference type="InterPro" id="IPR036514">
    <property type="entry name" value="SGNH_hydro_sf"/>
</dbReference>
<organism evidence="6 7">
    <name type="scientific">Taxus chinensis</name>
    <name type="common">Chinese yew</name>
    <name type="synonym">Taxus wallichiana var. chinensis</name>
    <dbReference type="NCBI Taxonomy" id="29808"/>
    <lineage>
        <taxon>Eukaryota</taxon>
        <taxon>Viridiplantae</taxon>
        <taxon>Streptophyta</taxon>
        <taxon>Embryophyta</taxon>
        <taxon>Tracheophyta</taxon>
        <taxon>Spermatophyta</taxon>
        <taxon>Pinopsida</taxon>
        <taxon>Pinidae</taxon>
        <taxon>Conifers II</taxon>
        <taxon>Cupressales</taxon>
        <taxon>Taxaceae</taxon>
        <taxon>Taxus</taxon>
    </lineage>
</organism>
<feature type="compositionally biased region" description="Polar residues" evidence="4">
    <location>
        <begin position="489"/>
        <end position="501"/>
    </location>
</feature>
<feature type="region of interest" description="Disordered" evidence="4">
    <location>
        <begin position="520"/>
        <end position="541"/>
    </location>
</feature>
<dbReference type="Pfam" id="PF22936">
    <property type="entry name" value="Pol_BBD"/>
    <property type="match status" value="1"/>
</dbReference>
<dbReference type="GO" id="GO:0003676">
    <property type="term" value="F:nucleic acid binding"/>
    <property type="evidence" value="ECO:0007669"/>
    <property type="project" value="InterPro"/>
</dbReference>
<comment type="similarity">
    <text evidence="1">Belongs to the 'GDSL' lipolytic enzyme family.</text>
</comment>
<dbReference type="SMART" id="SM00343">
    <property type="entry name" value="ZnF_C2HC"/>
    <property type="match status" value="1"/>
</dbReference>
<name>A0AA38CQD9_TAXCH</name>
<dbReference type="InterPro" id="IPR001878">
    <property type="entry name" value="Znf_CCHC"/>
</dbReference>
<evidence type="ECO:0000256" key="2">
    <source>
        <dbReference type="ARBA" id="ARBA00023180"/>
    </source>
</evidence>
<dbReference type="PANTHER" id="PTHR22835:SF659">
    <property type="entry name" value="GDSL LIPASE_ACYLHYDROLASE, PUTATIVE (AFU_ORTHOLOGUE AFUA_2G00510)-RELATED"/>
    <property type="match status" value="1"/>
</dbReference>
<dbReference type="Gene3D" id="4.10.60.10">
    <property type="entry name" value="Zinc finger, CCHC-type"/>
    <property type="match status" value="1"/>
</dbReference>
<feature type="compositionally biased region" description="Basic and acidic residues" evidence="4">
    <location>
        <begin position="520"/>
        <end position="534"/>
    </location>
</feature>
<accession>A0AA38CQD9</accession>
<proteinExistence type="inferred from homology"/>
<dbReference type="InterPro" id="IPR036875">
    <property type="entry name" value="Znf_CCHC_sf"/>
</dbReference>
<evidence type="ECO:0000259" key="5">
    <source>
        <dbReference type="PROSITE" id="PS50158"/>
    </source>
</evidence>
<gene>
    <name evidence="6" type="ORF">KI387_012862</name>
</gene>
<dbReference type="Pfam" id="PF00657">
    <property type="entry name" value="Lipase_GDSL"/>
    <property type="match status" value="1"/>
</dbReference>
<dbReference type="GO" id="GO:0016788">
    <property type="term" value="F:hydrolase activity, acting on ester bonds"/>
    <property type="evidence" value="ECO:0007669"/>
    <property type="project" value="InterPro"/>
</dbReference>
<keyword evidence="3" id="KW-0862">Zinc</keyword>